<evidence type="ECO:0000313" key="1">
    <source>
        <dbReference type="EMBL" id="KAA3681815.1"/>
    </source>
</evidence>
<proteinExistence type="predicted"/>
<evidence type="ECO:0008006" key="3">
    <source>
        <dbReference type="Google" id="ProtNLM"/>
    </source>
</evidence>
<organism evidence="1 2">
    <name type="scientific">Paragonimus westermani</name>
    <dbReference type="NCBI Taxonomy" id="34504"/>
    <lineage>
        <taxon>Eukaryota</taxon>
        <taxon>Metazoa</taxon>
        <taxon>Spiralia</taxon>
        <taxon>Lophotrochozoa</taxon>
        <taxon>Platyhelminthes</taxon>
        <taxon>Trematoda</taxon>
        <taxon>Digenea</taxon>
        <taxon>Plagiorchiida</taxon>
        <taxon>Troglotremata</taxon>
        <taxon>Troglotrematidae</taxon>
        <taxon>Paragonimus</taxon>
    </lineage>
</organism>
<comment type="caution">
    <text evidence="1">The sequence shown here is derived from an EMBL/GenBank/DDBJ whole genome shotgun (WGS) entry which is preliminary data.</text>
</comment>
<dbReference type="GO" id="GO:0035861">
    <property type="term" value="C:site of double-strand break"/>
    <property type="evidence" value="ECO:0007669"/>
    <property type="project" value="TreeGrafter"/>
</dbReference>
<gene>
    <name evidence="1" type="ORF">DEA37_0009096</name>
</gene>
<keyword evidence="2" id="KW-1185">Reference proteome</keyword>
<dbReference type="EMBL" id="QNGE01000121">
    <property type="protein sequence ID" value="KAA3681815.1"/>
    <property type="molecule type" value="Genomic_DNA"/>
</dbReference>
<reference evidence="1 2" key="1">
    <citation type="journal article" date="2019" name="Gigascience">
        <title>Whole-genome sequence of the oriental lung fluke Paragonimus westermani.</title>
        <authorList>
            <person name="Oey H."/>
            <person name="Zakrzewski M."/>
            <person name="Narain K."/>
            <person name="Devi K.R."/>
            <person name="Agatsuma T."/>
            <person name="Nawaratna S."/>
            <person name="Gobert G.N."/>
            <person name="Jones M.K."/>
            <person name="Ragan M.A."/>
            <person name="McManus D.P."/>
            <person name="Krause L."/>
        </authorList>
    </citation>
    <scope>NUCLEOTIDE SEQUENCE [LARGE SCALE GENOMIC DNA]</scope>
    <source>
        <strain evidence="1 2">IND2009</strain>
    </source>
</reference>
<evidence type="ECO:0000313" key="2">
    <source>
        <dbReference type="Proteomes" id="UP000324629"/>
    </source>
</evidence>
<sequence length="261" mass="30638">MDAFKKCDFECWIKLSEVRSTQLPSASKQYFGPYCNSAMCSFVFQLCVQLKTPSEVYMRVMEYLDRYFEHLFNNVEEAQWFTHSEQIIGDKRKNMLRLVAVIQLATKVTYRHKVLKTSEARKVLRMLGFFFLNEEILHAELKALQRLENSLSSKTLEECVDFITCIVKNNKPNFKVSHKTDLIVFVYCSAPYFLYRLEKLGFRFTSVFDFNILLGCGIVVSSFLLQEKQPEVASITINIEQLLRWKMIDILKIAYLILQHV</sequence>
<protein>
    <recommendedName>
        <fullName evidence="3">Cyclin N-terminal domain-containing protein</fullName>
    </recommendedName>
</protein>
<dbReference type="AlphaFoldDB" id="A0A5J4P1J3"/>
<dbReference type="Proteomes" id="UP000324629">
    <property type="component" value="Unassembled WGS sequence"/>
</dbReference>
<dbReference type="PANTHER" id="PTHR21615:SF2">
    <property type="entry name" value="CYCLIN N-TERMINAL DOMAIN-CONTAINING PROTEIN 1"/>
    <property type="match status" value="1"/>
</dbReference>
<dbReference type="PANTHER" id="PTHR21615">
    <property type="entry name" value="CYCLIN N-TERMINAL DOMAIN-CONTAINING PROTEIN 1"/>
    <property type="match status" value="1"/>
</dbReference>
<dbReference type="GO" id="GO:0007131">
    <property type="term" value="P:reciprocal meiotic recombination"/>
    <property type="evidence" value="ECO:0007669"/>
    <property type="project" value="TreeGrafter"/>
</dbReference>
<accession>A0A5J4P1J3</accession>
<name>A0A5J4P1J3_9TREM</name>
<dbReference type="Gene3D" id="1.10.472.10">
    <property type="entry name" value="Cyclin-like"/>
    <property type="match status" value="1"/>
</dbReference>